<evidence type="ECO:0000313" key="4">
    <source>
        <dbReference type="EMBL" id="WZN61118.1"/>
    </source>
</evidence>
<feature type="domain" description="START" evidence="3">
    <location>
        <begin position="255"/>
        <end position="464"/>
    </location>
</feature>
<accession>A0AAX4P4U8</accession>
<dbReference type="SUPFAM" id="SSF55961">
    <property type="entry name" value="Bet v1-like"/>
    <property type="match status" value="1"/>
</dbReference>
<dbReference type="GO" id="GO:0005737">
    <property type="term" value="C:cytoplasm"/>
    <property type="evidence" value="ECO:0007669"/>
    <property type="project" value="UniProtKB-ARBA"/>
</dbReference>
<evidence type="ECO:0000256" key="1">
    <source>
        <dbReference type="SAM" id="MobiDB-lite"/>
    </source>
</evidence>
<dbReference type="PROSITE" id="PS50848">
    <property type="entry name" value="START"/>
    <property type="match status" value="1"/>
</dbReference>
<keyword evidence="2" id="KW-0472">Membrane</keyword>
<dbReference type="InterPro" id="IPR002913">
    <property type="entry name" value="START_lipid-bd_dom"/>
</dbReference>
<feature type="transmembrane region" description="Helical" evidence="2">
    <location>
        <begin position="65"/>
        <end position="84"/>
    </location>
</feature>
<feature type="transmembrane region" description="Helical" evidence="2">
    <location>
        <begin position="30"/>
        <end position="53"/>
    </location>
</feature>
<dbReference type="InterPro" id="IPR051213">
    <property type="entry name" value="START_lipid_transfer"/>
</dbReference>
<keyword evidence="2" id="KW-0812">Transmembrane</keyword>
<evidence type="ECO:0000259" key="3">
    <source>
        <dbReference type="PROSITE" id="PS50848"/>
    </source>
</evidence>
<dbReference type="GO" id="GO:0008289">
    <property type="term" value="F:lipid binding"/>
    <property type="evidence" value="ECO:0007669"/>
    <property type="project" value="InterPro"/>
</dbReference>
<dbReference type="Proteomes" id="UP001472866">
    <property type="component" value="Chromosome 03"/>
</dbReference>
<dbReference type="AlphaFoldDB" id="A0AAX4P4U8"/>
<evidence type="ECO:0000256" key="2">
    <source>
        <dbReference type="SAM" id="Phobius"/>
    </source>
</evidence>
<feature type="region of interest" description="Disordered" evidence="1">
    <location>
        <begin position="465"/>
        <end position="494"/>
    </location>
</feature>
<reference evidence="4 5" key="1">
    <citation type="submission" date="2024-03" db="EMBL/GenBank/DDBJ databases">
        <title>Complete genome sequence of the green alga Chloropicon roscoffensis RCC1871.</title>
        <authorList>
            <person name="Lemieux C."/>
            <person name="Pombert J.-F."/>
            <person name="Otis C."/>
            <person name="Turmel M."/>
        </authorList>
    </citation>
    <scope>NUCLEOTIDE SEQUENCE [LARGE SCALE GENOMIC DNA]</scope>
    <source>
        <strain evidence="4 5">RCC1871</strain>
    </source>
</reference>
<proteinExistence type="predicted"/>
<keyword evidence="5" id="KW-1185">Reference proteome</keyword>
<dbReference type="PANTHER" id="PTHR19308:SF39">
    <property type="entry name" value="PHOSPHATIDYLCHOLINE TRANSFER PROTEIN"/>
    <property type="match status" value="1"/>
</dbReference>
<dbReference type="InterPro" id="IPR023393">
    <property type="entry name" value="START-like_dom_sf"/>
</dbReference>
<keyword evidence="2" id="KW-1133">Transmembrane helix</keyword>
<sequence>MVARGGLAHSVSGMSAVSVASTLSNGIVVVWPFAVIMTAVCGVAYSQVVWFMVDQVTASPTESAAAALFAVIVAFSSSGFNAKLGGPTLDYNKRNGKGVRQGSETEATQAVNANPHLLLPSSLDNLRTHAEYVMDQWRYTNHYLNQQYACSLQYLQQQYFDQQAVMEKLNALSQFYCSEHQGHPAQIAGQQEECLSLEEEREVSGPLAENSAALVRRHASIHDLFSGCAEAGRLPAFGEVADLFGCGNAGREAEEERGWKRFLTKSTETVEYSAWSMPLRRGFKVYRTETVFRDATSSEFIRFMTDDAFRREWDDTSGAWDVEPAAPGARRTESNGRDRVRISEIYCKVRIPPPFRSRQYFLQRSVWTRDGDGDGEILCSSRLPREISAEDEAKGQGSVTVTDYLSLCSARNLPGREGEPPSVAVTLLYFEDTRLPSQLVNQIVACRMENTLVKTEKAMREHIRRARGKGADKAEEADGVDGVDGAEGDEGKKKSGVKRIGSAVAVACLMPHVGARWVLPVILSEITKIKQSRV</sequence>
<dbReference type="EMBL" id="CP151503">
    <property type="protein sequence ID" value="WZN61118.1"/>
    <property type="molecule type" value="Genomic_DNA"/>
</dbReference>
<gene>
    <name evidence="4" type="ORF">HKI87_03g26520</name>
</gene>
<organism evidence="4 5">
    <name type="scientific">Chloropicon roscoffensis</name>
    <dbReference type="NCBI Taxonomy" id="1461544"/>
    <lineage>
        <taxon>Eukaryota</taxon>
        <taxon>Viridiplantae</taxon>
        <taxon>Chlorophyta</taxon>
        <taxon>Chloropicophyceae</taxon>
        <taxon>Chloropicales</taxon>
        <taxon>Chloropicaceae</taxon>
        <taxon>Chloropicon</taxon>
    </lineage>
</organism>
<feature type="compositionally biased region" description="Acidic residues" evidence="1">
    <location>
        <begin position="477"/>
        <end position="488"/>
    </location>
</feature>
<protein>
    <submittedName>
        <fullName evidence="4">START domain-containing protein</fullName>
    </submittedName>
</protein>
<name>A0AAX4P4U8_9CHLO</name>
<evidence type="ECO:0000313" key="5">
    <source>
        <dbReference type="Proteomes" id="UP001472866"/>
    </source>
</evidence>
<dbReference type="Gene3D" id="3.30.530.20">
    <property type="match status" value="1"/>
</dbReference>
<dbReference type="PANTHER" id="PTHR19308">
    <property type="entry name" value="PHOSPHATIDYLCHOLINE TRANSFER PROTEIN"/>
    <property type="match status" value="1"/>
</dbReference>